<proteinExistence type="predicted"/>
<evidence type="ECO:0000313" key="1">
    <source>
        <dbReference type="EMBL" id="CAG8706220.1"/>
    </source>
</evidence>
<comment type="caution">
    <text evidence="1">The sequence shown here is derived from an EMBL/GenBank/DDBJ whole genome shotgun (WGS) entry which is preliminary data.</text>
</comment>
<accession>A0ACA9PGU0</accession>
<evidence type="ECO:0000313" key="2">
    <source>
        <dbReference type="Proteomes" id="UP000789920"/>
    </source>
</evidence>
<gene>
    <name evidence="1" type="ORF">RPERSI_LOCUS10249</name>
</gene>
<organism evidence="1 2">
    <name type="scientific">Racocetra persica</name>
    <dbReference type="NCBI Taxonomy" id="160502"/>
    <lineage>
        <taxon>Eukaryota</taxon>
        <taxon>Fungi</taxon>
        <taxon>Fungi incertae sedis</taxon>
        <taxon>Mucoromycota</taxon>
        <taxon>Glomeromycotina</taxon>
        <taxon>Glomeromycetes</taxon>
        <taxon>Diversisporales</taxon>
        <taxon>Gigasporaceae</taxon>
        <taxon>Racocetra</taxon>
    </lineage>
</organism>
<feature type="non-terminal residue" evidence="1">
    <location>
        <position position="52"/>
    </location>
</feature>
<sequence>MFSLSGSNELKCIDITSNMFKTLKPLPLSNGPVTRCYNLKLITKKMAPDGYT</sequence>
<dbReference type="EMBL" id="CAJVQC010020154">
    <property type="protein sequence ID" value="CAG8706220.1"/>
    <property type="molecule type" value="Genomic_DNA"/>
</dbReference>
<keyword evidence="2" id="KW-1185">Reference proteome</keyword>
<dbReference type="Proteomes" id="UP000789920">
    <property type="component" value="Unassembled WGS sequence"/>
</dbReference>
<name>A0ACA9PGU0_9GLOM</name>
<reference evidence="1" key="1">
    <citation type="submission" date="2021-06" db="EMBL/GenBank/DDBJ databases">
        <authorList>
            <person name="Kallberg Y."/>
            <person name="Tangrot J."/>
            <person name="Rosling A."/>
        </authorList>
    </citation>
    <scope>NUCLEOTIDE SEQUENCE</scope>
    <source>
        <strain evidence="1">MA461A</strain>
    </source>
</reference>
<protein>
    <submittedName>
        <fullName evidence="1">415_t:CDS:1</fullName>
    </submittedName>
</protein>